<organism evidence="2 3">
    <name type="scientific">Rotaria magnacalcarata</name>
    <dbReference type="NCBI Taxonomy" id="392030"/>
    <lineage>
        <taxon>Eukaryota</taxon>
        <taxon>Metazoa</taxon>
        <taxon>Spiralia</taxon>
        <taxon>Gnathifera</taxon>
        <taxon>Rotifera</taxon>
        <taxon>Eurotatoria</taxon>
        <taxon>Bdelloidea</taxon>
        <taxon>Philodinida</taxon>
        <taxon>Philodinidae</taxon>
        <taxon>Rotaria</taxon>
    </lineage>
</organism>
<dbReference type="AlphaFoldDB" id="A0A8S3E1L0"/>
<gene>
    <name evidence="2" type="ORF">SMN809_LOCUS59439</name>
</gene>
<feature type="region of interest" description="Disordered" evidence="1">
    <location>
        <begin position="1"/>
        <end position="47"/>
    </location>
</feature>
<accession>A0A8S3E1L0</accession>
<proteinExistence type="predicted"/>
<reference evidence="2" key="1">
    <citation type="submission" date="2021-02" db="EMBL/GenBank/DDBJ databases">
        <authorList>
            <person name="Nowell W R."/>
        </authorList>
    </citation>
    <scope>NUCLEOTIDE SEQUENCE</scope>
</reference>
<dbReference type="Proteomes" id="UP000676336">
    <property type="component" value="Unassembled WGS sequence"/>
</dbReference>
<evidence type="ECO:0000313" key="2">
    <source>
        <dbReference type="EMBL" id="CAF5055276.1"/>
    </source>
</evidence>
<dbReference type="EMBL" id="CAJOBI010226909">
    <property type="protein sequence ID" value="CAF5055276.1"/>
    <property type="molecule type" value="Genomic_DNA"/>
</dbReference>
<comment type="caution">
    <text evidence="2">The sequence shown here is derived from an EMBL/GenBank/DDBJ whole genome shotgun (WGS) entry which is preliminary data.</text>
</comment>
<feature type="compositionally biased region" description="Low complexity" evidence="1">
    <location>
        <begin position="7"/>
        <end position="21"/>
    </location>
</feature>
<feature type="non-terminal residue" evidence="2">
    <location>
        <position position="1"/>
    </location>
</feature>
<protein>
    <submittedName>
        <fullName evidence="2">Uncharacterized protein</fullName>
    </submittedName>
</protein>
<name>A0A8S3E1L0_9BILA</name>
<sequence length="47" mass="5395">RSPPSPHSSHPVHSQQSAHPQNFPKHSPQHGPHPQHRQLFPQHLPQH</sequence>
<evidence type="ECO:0000313" key="3">
    <source>
        <dbReference type="Proteomes" id="UP000676336"/>
    </source>
</evidence>
<evidence type="ECO:0000256" key="1">
    <source>
        <dbReference type="SAM" id="MobiDB-lite"/>
    </source>
</evidence>